<proteinExistence type="predicted"/>
<reference evidence="1" key="1">
    <citation type="submission" date="2023-07" db="EMBL/GenBank/DDBJ databases">
        <title>draft genome sequence of fig (Ficus carica).</title>
        <authorList>
            <person name="Takahashi T."/>
            <person name="Nishimura K."/>
        </authorList>
    </citation>
    <scope>NUCLEOTIDE SEQUENCE</scope>
</reference>
<evidence type="ECO:0000313" key="1">
    <source>
        <dbReference type="EMBL" id="GMN43783.1"/>
    </source>
</evidence>
<accession>A0AA88ADC9</accession>
<name>A0AA88ADC9_FICCA</name>
<gene>
    <name evidence="1" type="ORF">TIFTF001_012988</name>
</gene>
<keyword evidence="2" id="KW-1185">Reference proteome</keyword>
<dbReference type="AlphaFoldDB" id="A0AA88ADC9"/>
<comment type="caution">
    <text evidence="1">The sequence shown here is derived from an EMBL/GenBank/DDBJ whole genome shotgun (WGS) entry which is preliminary data.</text>
</comment>
<protein>
    <submittedName>
        <fullName evidence="1">Uncharacterized protein</fullName>
    </submittedName>
</protein>
<dbReference type="EMBL" id="BTGU01000017">
    <property type="protein sequence ID" value="GMN43783.1"/>
    <property type="molecule type" value="Genomic_DNA"/>
</dbReference>
<evidence type="ECO:0000313" key="2">
    <source>
        <dbReference type="Proteomes" id="UP001187192"/>
    </source>
</evidence>
<sequence length="88" mass="9832">MKLSILAQNERICISAEHELSGIRIFATDLEHDLTIRLLLQPDMGRGGRWKRSRTVIQCLVFGNTRADSPAVDEGGNHVHYSHVPGLL</sequence>
<dbReference type="Proteomes" id="UP001187192">
    <property type="component" value="Unassembled WGS sequence"/>
</dbReference>
<organism evidence="1 2">
    <name type="scientific">Ficus carica</name>
    <name type="common">Common fig</name>
    <dbReference type="NCBI Taxonomy" id="3494"/>
    <lineage>
        <taxon>Eukaryota</taxon>
        <taxon>Viridiplantae</taxon>
        <taxon>Streptophyta</taxon>
        <taxon>Embryophyta</taxon>
        <taxon>Tracheophyta</taxon>
        <taxon>Spermatophyta</taxon>
        <taxon>Magnoliopsida</taxon>
        <taxon>eudicotyledons</taxon>
        <taxon>Gunneridae</taxon>
        <taxon>Pentapetalae</taxon>
        <taxon>rosids</taxon>
        <taxon>fabids</taxon>
        <taxon>Rosales</taxon>
        <taxon>Moraceae</taxon>
        <taxon>Ficeae</taxon>
        <taxon>Ficus</taxon>
    </lineage>
</organism>